<reference evidence="9" key="1">
    <citation type="submission" date="2022-08" db="EMBL/GenBank/DDBJ databases">
        <authorList>
            <person name="Kallberg Y."/>
            <person name="Tangrot J."/>
            <person name="Rosling A."/>
        </authorList>
    </citation>
    <scope>NUCLEOTIDE SEQUENCE</scope>
    <source>
        <strain evidence="9">Wild A</strain>
    </source>
</reference>
<dbReference type="CDD" id="cd00073">
    <property type="entry name" value="H15"/>
    <property type="match status" value="1"/>
</dbReference>
<feature type="non-terminal residue" evidence="9">
    <location>
        <position position="1"/>
    </location>
</feature>
<dbReference type="InterPro" id="IPR036388">
    <property type="entry name" value="WH-like_DNA-bd_sf"/>
</dbReference>
<dbReference type="PANTHER" id="PTHR11467:SF36">
    <property type="entry name" value="HISTONE 24-RELATED"/>
    <property type="match status" value="1"/>
</dbReference>
<dbReference type="GO" id="GO:0000786">
    <property type="term" value="C:nucleosome"/>
    <property type="evidence" value="ECO:0007669"/>
    <property type="project" value="InterPro"/>
</dbReference>
<evidence type="ECO:0000256" key="3">
    <source>
        <dbReference type="ARBA" id="ARBA00020833"/>
    </source>
</evidence>
<evidence type="ECO:0000313" key="10">
    <source>
        <dbReference type="Proteomes" id="UP001153678"/>
    </source>
</evidence>
<name>A0A9W4SXP2_9GLOM</name>
<organism evidence="9 10">
    <name type="scientific">Funneliformis geosporum</name>
    <dbReference type="NCBI Taxonomy" id="1117311"/>
    <lineage>
        <taxon>Eukaryota</taxon>
        <taxon>Fungi</taxon>
        <taxon>Fungi incertae sedis</taxon>
        <taxon>Mucoromycota</taxon>
        <taxon>Glomeromycotina</taxon>
        <taxon>Glomeromycetes</taxon>
        <taxon>Glomerales</taxon>
        <taxon>Glomeraceae</taxon>
        <taxon>Funneliformis</taxon>
    </lineage>
</organism>
<dbReference type="GO" id="GO:0031492">
    <property type="term" value="F:nucleosomal DNA binding"/>
    <property type="evidence" value="ECO:0007669"/>
    <property type="project" value="TreeGrafter"/>
</dbReference>
<dbReference type="GO" id="GO:0006334">
    <property type="term" value="P:nucleosome assembly"/>
    <property type="evidence" value="ECO:0007669"/>
    <property type="project" value="InterPro"/>
</dbReference>
<evidence type="ECO:0000259" key="8">
    <source>
        <dbReference type="PROSITE" id="PS51504"/>
    </source>
</evidence>
<dbReference type="GO" id="GO:0003690">
    <property type="term" value="F:double-stranded DNA binding"/>
    <property type="evidence" value="ECO:0007669"/>
    <property type="project" value="TreeGrafter"/>
</dbReference>
<comment type="caution">
    <text evidence="9">The sequence shown here is derived from an EMBL/GenBank/DDBJ whole genome shotgun (WGS) entry which is preliminary data.</text>
</comment>
<dbReference type="Proteomes" id="UP001153678">
    <property type="component" value="Unassembled WGS sequence"/>
</dbReference>
<protein>
    <recommendedName>
        <fullName evidence="3">Histone H1</fullName>
    </recommendedName>
</protein>
<keyword evidence="5" id="KW-0238">DNA-binding</keyword>
<keyword evidence="10" id="KW-1185">Reference proteome</keyword>
<dbReference type="SUPFAM" id="SSF46785">
    <property type="entry name" value="Winged helix' DNA-binding domain"/>
    <property type="match status" value="1"/>
</dbReference>
<dbReference type="GO" id="GO:0030261">
    <property type="term" value="P:chromosome condensation"/>
    <property type="evidence" value="ECO:0007669"/>
    <property type="project" value="TreeGrafter"/>
</dbReference>
<feature type="domain" description="H15" evidence="8">
    <location>
        <begin position="17"/>
        <end position="93"/>
    </location>
</feature>
<proteinExistence type="predicted"/>
<evidence type="ECO:0000256" key="1">
    <source>
        <dbReference type="ARBA" id="ARBA00004123"/>
    </source>
</evidence>
<dbReference type="SMART" id="SM00526">
    <property type="entry name" value="H15"/>
    <property type="match status" value="1"/>
</dbReference>
<evidence type="ECO:0000256" key="4">
    <source>
        <dbReference type="ARBA" id="ARBA00022454"/>
    </source>
</evidence>
<evidence type="ECO:0000256" key="6">
    <source>
        <dbReference type="ARBA" id="ARBA00023242"/>
    </source>
</evidence>
<dbReference type="InterPro" id="IPR036390">
    <property type="entry name" value="WH_DNA-bd_sf"/>
</dbReference>
<dbReference type="Pfam" id="PF00538">
    <property type="entry name" value="Linker_histone"/>
    <property type="match status" value="1"/>
</dbReference>
<dbReference type="GO" id="GO:0045910">
    <property type="term" value="P:negative regulation of DNA recombination"/>
    <property type="evidence" value="ECO:0007669"/>
    <property type="project" value="TreeGrafter"/>
</dbReference>
<dbReference type="PANTHER" id="PTHR11467">
    <property type="entry name" value="HISTONE H1"/>
    <property type="match status" value="1"/>
</dbReference>
<keyword evidence="6" id="KW-0539">Nucleus</keyword>
<evidence type="ECO:0000256" key="7">
    <source>
        <dbReference type="SAM" id="MobiDB-lite"/>
    </source>
</evidence>
<comment type="subcellular location">
    <subcellularLocation>
        <location evidence="2">Chromosome</location>
    </subcellularLocation>
    <subcellularLocation>
        <location evidence="1">Nucleus</location>
    </subcellularLocation>
</comment>
<dbReference type="InterPro" id="IPR005818">
    <property type="entry name" value="Histone_H1/H5_H15"/>
</dbReference>
<dbReference type="OrthoDB" id="1110759at2759"/>
<dbReference type="GO" id="GO:0005634">
    <property type="term" value="C:nucleus"/>
    <property type="evidence" value="ECO:0007669"/>
    <property type="project" value="UniProtKB-SubCell"/>
</dbReference>
<keyword evidence="4" id="KW-0158">Chromosome</keyword>
<feature type="region of interest" description="Disordered" evidence="7">
    <location>
        <begin position="94"/>
        <end position="135"/>
    </location>
</feature>
<evidence type="ECO:0000256" key="2">
    <source>
        <dbReference type="ARBA" id="ARBA00004286"/>
    </source>
</evidence>
<feature type="compositionally biased region" description="Basic and acidic residues" evidence="7">
    <location>
        <begin position="117"/>
        <end position="135"/>
    </location>
</feature>
<evidence type="ECO:0000256" key="5">
    <source>
        <dbReference type="ARBA" id="ARBA00023125"/>
    </source>
</evidence>
<evidence type="ECO:0000313" key="9">
    <source>
        <dbReference type="EMBL" id="CAI2185197.1"/>
    </source>
</evidence>
<accession>A0A9W4SXP2</accession>
<dbReference type="AlphaFoldDB" id="A0A9W4SXP2"/>
<sequence length="135" mass="15408">MSKESSSPAKPNKVELQHPKYEDMIRDAIITLDERNGSIRQTIKKYILTTYNLPDNTNTNNRLRLAIHKGFDKGILFFSNGSCGPIKCVKEVPIKKEKLNGSKMERPNSFKNGPSGTKKEKEEPENKEKPRSFQN</sequence>
<dbReference type="Gene3D" id="1.10.10.10">
    <property type="entry name" value="Winged helix-like DNA-binding domain superfamily/Winged helix DNA-binding domain"/>
    <property type="match status" value="1"/>
</dbReference>
<dbReference type="PROSITE" id="PS51504">
    <property type="entry name" value="H15"/>
    <property type="match status" value="1"/>
</dbReference>
<dbReference type="EMBL" id="CAMKVN010003610">
    <property type="protein sequence ID" value="CAI2185197.1"/>
    <property type="molecule type" value="Genomic_DNA"/>
</dbReference>
<gene>
    <name evidence="9" type="ORF">FWILDA_LOCUS11956</name>
</gene>
<feature type="compositionally biased region" description="Basic and acidic residues" evidence="7">
    <location>
        <begin position="94"/>
        <end position="108"/>
    </location>
</feature>